<dbReference type="RefSeq" id="WP_187560945.1">
    <property type="nucleotide sequence ID" value="NZ_JACGWS010000002.1"/>
</dbReference>
<reference evidence="5 6" key="1">
    <citation type="submission" date="2020-07" db="EMBL/GenBank/DDBJ databases">
        <title>Description of Kordia aestuariivivens sp. nov., isolated from a tidal flat.</title>
        <authorList>
            <person name="Park S."/>
            <person name="Yoon J.-H."/>
        </authorList>
    </citation>
    <scope>NUCLEOTIDE SEQUENCE [LARGE SCALE GENOMIC DNA]</scope>
    <source>
        <strain evidence="5 6">YSTF-M3</strain>
    </source>
</reference>
<dbReference type="Pfam" id="PF06580">
    <property type="entry name" value="His_kinase"/>
    <property type="match status" value="1"/>
</dbReference>
<comment type="caution">
    <text evidence="5">The sequence shown here is derived from an EMBL/GenBank/DDBJ whole genome shotgun (WGS) entry which is preliminary data.</text>
</comment>
<keyword evidence="1" id="KW-1133">Transmembrane helix</keyword>
<feature type="chain" id="PRO_5047170019" evidence="2">
    <location>
        <begin position="20"/>
        <end position="967"/>
    </location>
</feature>
<evidence type="ECO:0000313" key="5">
    <source>
        <dbReference type="EMBL" id="MBC8753911.1"/>
    </source>
</evidence>
<keyword evidence="1" id="KW-0812">Transmembrane</keyword>
<dbReference type="InterPro" id="IPR036890">
    <property type="entry name" value="HATPase_C_sf"/>
</dbReference>
<dbReference type="Gene3D" id="2.60.40.10">
    <property type="entry name" value="Immunoglobulins"/>
    <property type="match status" value="1"/>
</dbReference>
<keyword evidence="5" id="KW-0808">Transferase</keyword>
<organism evidence="5 6">
    <name type="scientific">Kordia aestuariivivens</name>
    <dbReference type="NCBI Taxonomy" id="2759037"/>
    <lineage>
        <taxon>Bacteria</taxon>
        <taxon>Pseudomonadati</taxon>
        <taxon>Bacteroidota</taxon>
        <taxon>Flavobacteriia</taxon>
        <taxon>Flavobacteriales</taxon>
        <taxon>Flavobacteriaceae</taxon>
        <taxon>Kordia</taxon>
    </lineage>
</organism>
<gene>
    <name evidence="5" type="ORF">H2O64_04465</name>
</gene>
<keyword evidence="1" id="KW-0472">Membrane</keyword>
<dbReference type="Gene3D" id="2.130.10.10">
    <property type="entry name" value="YVTN repeat-like/Quinoprotein amine dehydrogenase"/>
    <property type="match status" value="3"/>
</dbReference>
<evidence type="ECO:0000313" key="6">
    <source>
        <dbReference type="Proteomes" id="UP000619238"/>
    </source>
</evidence>
<feature type="domain" description="Two component regulator three Y" evidence="4">
    <location>
        <begin position="649"/>
        <end position="696"/>
    </location>
</feature>
<dbReference type="InterPro" id="IPR050640">
    <property type="entry name" value="Bact_2-comp_sensor_kinase"/>
</dbReference>
<dbReference type="PANTHER" id="PTHR34220:SF7">
    <property type="entry name" value="SENSOR HISTIDINE KINASE YPDA"/>
    <property type="match status" value="1"/>
</dbReference>
<dbReference type="InterPro" id="IPR013783">
    <property type="entry name" value="Ig-like_fold"/>
</dbReference>
<keyword evidence="5" id="KW-0418">Kinase</keyword>
<dbReference type="Gene3D" id="3.30.565.10">
    <property type="entry name" value="Histidine kinase-like ATPase, C-terminal domain"/>
    <property type="match status" value="1"/>
</dbReference>
<keyword evidence="6" id="KW-1185">Reference proteome</keyword>
<name>A0ABR7Q5S4_9FLAO</name>
<evidence type="ECO:0000259" key="3">
    <source>
        <dbReference type="Pfam" id="PF06580"/>
    </source>
</evidence>
<evidence type="ECO:0000256" key="2">
    <source>
        <dbReference type="SAM" id="SignalP"/>
    </source>
</evidence>
<feature type="domain" description="Signal transduction histidine kinase internal region" evidence="3">
    <location>
        <begin position="761"/>
        <end position="838"/>
    </location>
</feature>
<dbReference type="EMBL" id="JACGWS010000002">
    <property type="protein sequence ID" value="MBC8753911.1"/>
    <property type="molecule type" value="Genomic_DNA"/>
</dbReference>
<dbReference type="SUPFAM" id="SSF55874">
    <property type="entry name" value="ATPase domain of HSP90 chaperone/DNA topoisomerase II/histidine kinase"/>
    <property type="match status" value="1"/>
</dbReference>
<proteinExistence type="predicted"/>
<keyword evidence="2" id="KW-0732">Signal</keyword>
<dbReference type="InterPro" id="IPR011123">
    <property type="entry name" value="Y_Y_Y"/>
</dbReference>
<dbReference type="GO" id="GO:0016301">
    <property type="term" value="F:kinase activity"/>
    <property type="evidence" value="ECO:0007669"/>
    <property type="project" value="UniProtKB-KW"/>
</dbReference>
<feature type="transmembrane region" description="Helical" evidence="1">
    <location>
        <begin position="715"/>
        <end position="733"/>
    </location>
</feature>
<evidence type="ECO:0000256" key="1">
    <source>
        <dbReference type="SAM" id="Phobius"/>
    </source>
</evidence>
<protein>
    <submittedName>
        <fullName evidence="5">Histidine kinase</fullName>
    </submittedName>
</protein>
<feature type="signal peptide" evidence="2">
    <location>
        <begin position="1"/>
        <end position="19"/>
    </location>
</feature>
<sequence>MFTRFFLVWFLFCALVLNAQQPATIHLNEKDGLPDIEFYNIVEDAKKFIWLAADKGLYRYDGREYKHFSHPKQRGNAVFGTLEDHQGRIWCNNITGQFFYVKDDKLYLFIDLSQILNGELSQFKVTATQLLVFTGKKIVIINLKDKKTKELFNENVSRVGLAFKAGDHYLYTEGNQIVKTNDAFQKIDSLYIDIYDNYPIESIAKLPSIVSNGSVSFCHFIRNSENIFYQFDIEKKKIQKIEVPLALKRRIINQVFFKDDAIWVATDFGISIFRLQENKLVLKQHFLDDFFVTKIMIDSNENYWVTTKGDGIFVIPSIGVFKYKLPNNAININKLKNLGNSTILYGTKKGIIATFNLDNSDFKVLDSSSAYRISEITENKNDSEFIIVKEDAAFRYNINSKELKKIDALIVFGAKSLSKVAGLGYVLSSYKAAVLLDDNFEIISKLVNKRSYTNYYSETTKQLYIGTVEGFFVFDEQLQQSEITYNGDSIAVISITQSKDNTLWVSTFKNGIFEIKDTKVVTNYNTSNGLLSNNTGVLQCDGHQLWITTEKGIQLLNMDTRVFQNLTRKNGIPSYRISDIEILENSVLFSSNFGIFGLYKDKVFKAPQREYIYFTDIIVNEISQPIKPSYTLNYNENKIRFNFNVNGFQSAINTRYEYRLLGLDSTWRNLKEQINYVNYSSLPSGNYTFQVKIVDQADTLESIAFSIATPIWKRWWFFLLVISVVGIIIYSIFTSKIRKLKIKQNEILQKEIVNKQLVLSQLENLRSQMNPHFIFNALNSIQEYIVLNEKELASSFLIKFSRLIRIYLEHSRESEVTLSQELNALNIYLELEKNRFEDLLDYSIQVSKNINSNEIKIPSLFIQPYVENALKHGLLHKKKDRMLKIDFYMNETKDVLFCEVTDNGIGVEASKELNKNRQPLHRSFATSANERRVALLNTNRDLKITVSTTPLNPETKTGTKVVITLPI</sequence>
<evidence type="ECO:0000259" key="4">
    <source>
        <dbReference type="Pfam" id="PF07495"/>
    </source>
</evidence>
<dbReference type="InterPro" id="IPR010559">
    <property type="entry name" value="Sig_transdc_His_kin_internal"/>
</dbReference>
<accession>A0ABR7Q5S4</accession>
<dbReference type="Pfam" id="PF07495">
    <property type="entry name" value="Y_Y_Y"/>
    <property type="match status" value="1"/>
</dbReference>
<dbReference type="SUPFAM" id="SSF101898">
    <property type="entry name" value="NHL repeat"/>
    <property type="match status" value="2"/>
</dbReference>
<dbReference type="InterPro" id="IPR015943">
    <property type="entry name" value="WD40/YVTN_repeat-like_dom_sf"/>
</dbReference>
<dbReference type="Proteomes" id="UP000619238">
    <property type="component" value="Unassembled WGS sequence"/>
</dbReference>
<dbReference type="PANTHER" id="PTHR34220">
    <property type="entry name" value="SENSOR HISTIDINE KINASE YPDA"/>
    <property type="match status" value="1"/>
</dbReference>